<dbReference type="Proteomes" id="UP000198683">
    <property type="component" value="Unassembled WGS sequence"/>
</dbReference>
<evidence type="ECO:0000256" key="2">
    <source>
        <dbReference type="ARBA" id="ARBA00022670"/>
    </source>
</evidence>
<evidence type="ECO:0000256" key="11">
    <source>
        <dbReference type="SAM" id="Phobius"/>
    </source>
</evidence>
<keyword evidence="5 10" id="KW-0378">Hydrolase</keyword>
<keyword evidence="9 11" id="KW-0472">Membrane</keyword>
<dbReference type="GO" id="GO:0006508">
    <property type="term" value="P:proteolysis"/>
    <property type="evidence" value="ECO:0007669"/>
    <property type="project" value="UniProtKB-KW"/>
</dbReference>
<dbReference type="Pfam" id="PF01435">
    <property type="entry name" value="Peptidase_M48"/>
    <property type="match status" value="1"/>
</dbReference>
<keyword evidence="6 10" id="KW-0862">Zinc</keyword>
<dbReference type="CDD" id="cd07328">
    <property type="entry name" value="M48_Ste24p_like"/>
    <property type="match status" value="1"/>
</dbReference>
<feature type="transmembrane region" description="Helical" evidence="11">
    <location>
        <begin position="34"/>
        <end position="53"/>
    </location>
</feature>
<keyword evidence="8 10" id="KW-0482">Metalloprotease</keyword>
<accession>A0A1G9BBI2</accession>
<comment type="similarity">
    <text evidence="10">Belongs to the peptidase M48 family.</text>
</comment>
<dbReference type="AlphaFoldDB" id="A0A1G9BBI2"/>
<keyword evidence="1" id="KW-1003">Cell membrane</keyword>
<dbReference type="GO" id="GO:0046872">
    <property type="term" value="F:metal ion binding"/>
    <property type="evidence" value="ECO:0007669"/>
    <property type="project" value="UniProtKB-KW"/>
</dbReference>
<dbReference type="STRING" id="683260.SAMN05421874_107100"/>
<evidence type="ECO:0000256" key="3">
    <source>
        <dbReference type="ARBA" id="ARBA00022692"/>
    </source>
</evidence>
<comment type="cofactor">
    <cofactor evidence="10">
        <name>Zn(2+)</name>
        <dbReference type="ChEBI" id="CHEBI:29105"/>
    </cofactor>
    <text evidence="10">Binds 1 zinc ion per subunit.</text>
</comment>
<keyword evidence="4" id="KW-0479">Metal-binding</keyword>
<evidence type="ECO:0000256" key="4">
    <source>
        <dbReference type="ARBA" id="ARBA00022723"/>
    </source>
</evidence>
<name>A0A1G9BBI2_9ACTN</name>
<evidence type="ECO:0000256" key="7">
    <source>
        <dbReference type="ARBA" id="ARBA00022989"/>
    </source>
</evidence>
<reference evidence="13 14" key="1">
    <citation type="submission" date="2016-10" db="EMBL/GenBank/DDBJ databases">
        <authorList>
            <person name="de Groot N.N."/>
        </authorList>
    </citation>
    <scope>NUCLEOTIDE SEQUENCE [LARGE SCALE GENOMIC DNA]</scope>
    <source>
        <strain evidence="13 14">CGMCC 4.5681</strain>
    </source>
</reference>
<gene>
    <name evidence="13" type="ORF">SAMN05421874_107100</name>
</gene>
<evidence type="ECO:0000256" key="8">
    <source>
        <dbReference type="ARBA" id="ARBA00023049"/>
    </source>
</evidence>
<keyword evidence="14" id="KW-1185">Reference proteome</keyword>
<dbReference type="InterPro" id="IPR050083">
    <property type="entry name" value="HtpX_protease"/>
</dbReference>
<organism evidence="13 14">
    <name type="scientific">Nonomuraea maritima</name>
    <dbReference type="NCBI Taxonomy" id="683260"/>
    <lineage>
        <taxon>Bacteria</taxon>
        <taxon>Bacillati</taxon>
        <taxon>Actinomycetota</taxon>
        <taxon>Actinomycetes</taxon>
        <taxon>Streptosporangiales</taxon>
        <taxon>Streptosporangiaceae</taxon>
        <taxon>Nonomuraea</taxon>
    </lineage>
</organism>
<dbReference type="PANTHER" id="PTHR43221">
    <property type="entry name" value="PROTEASE HTPX"/>
    <property type="match status" value="1"/>
</dbReference>
<dbReference type="OrthoDB" id="7870694at2"/>
<evidence type="ECO:0000256" key="6">
    <source>
        <dbReference type="ARBA" id="ARBA00022833"/>
    </source>
</evidence>
<proteinExistence type="inferred from homology"/>
<evidence type="ECO:0000313" key="14">
    <source>
        <dbReference type="Proteomes" id="UP000198683"/>
    </source>
</evidence>
<dbReference type="Gene3D" id="3.30.2010.10">
    <property type="entry name" value="Metalloproteases ('zincins'), catalytic domain"/>
    <property type="match status" value="1"/>
</dbReference>
<evidence type="ECO:0000259" key="12">
    <source>
        <dbReference type="Pfam" id="PF01435"/>
    </source>
</evidence>
<keyword evidence="2 10" id="KW-0645">Protease</keyword>
<feature type="transmembrane region" description="Helical" evidence="11">
    <location>
        <begin position="59"/>
        <end position="75"/>
    </location>
</feature>
<evidence type="ECO:0000256" key="10">
    <source>
        <dbReference type="RuleBase" id="RU003983"/>
    </source>
</evidence>
<evidence type="ECO:0000256" key="5">
    <source>
        <dbReference type="ARBA" id="ARBA00022801"/>
    </source>
</evidence>
<dbReference type="EMBL" id="FNFB01000007">
    <property type="protein sequence ID" value="SDK36841.1"/>
    <property type="molecule type" value="Genomic_DNA"/>
</dbReference>
<dbReference type="PANTHER" id="PTHR43221:SF2">
    <property type="entry name" value="PROTEASE HTPX HOMOLOG"/>
    <property type="match status" value="1"/>
</dbReference>
<keyword evidence="3 11" id="KW-0812">Transmembrane</keyword>
<evidence type="ECO:0000313" key="13">
    <source>
        <dbReference type="EMBL" id="SDK36841.1"/>
    </source>
</evidence>
<keyword evidence="7 11" id="KW-1133">Transmembrane helix</keyword>
<evidence type="ECO:0000256" key="9">
    <source>
        <dbReference type="ARBA" id="ARBA00023136"/>
    </source>
</evidence>
<dbReference type="InterPro" id="IPR001915">
    <property type="entry name" value="Peptidase_M48"/>
</dbReference>
<protein>
    <submittedName>
        <fullName evidence="13">Peptidase family M48</fullName>
    </submittedName>
</protein>
<evidence type="ECO:0000256" key="1">
    <source>
        <dbReference type="ARBA" id="ARBA00022475"/>
    </source>
</evidence>
<feature type="domain" description="Peptidase M48" evidence="12">
    <location>
        <begin position="94"/>
        <end position="324"/>
    </location>
</feature>
<sequence length="369" mass="39922">MSAALPPVPSLVPDSSAGPVPGVSAGVSRVASYVLAWMVHLLCPAFLVSGVYLLSLMNLFAFLLGLVALGVAWLVRPRAARLPADVQVLTRADAPELHALIDRIGEGVGAPKVDTVALGGMANAALATYGWRRRRLVVIGYPLWLVLGPRERVAVLAHELGHSSNGDARHGWVVGGALYALEELYGMTRFTWTWDDSLQDLVSESVLAVAGLPARGLRWALRRLLYRSSQRAEYRADELGARVAGARAMASAFDTMTTRLPSVASFLQPSAAVVGAEDLWGKLLASVDAVPEETLQDRRREALEEKARVDASHPPTHLRKERVEGLPYEGMLTTAEIEAAMEKVQAELERPALHVAKTVREAARSALYY</sequence>
<dbReference type="GO" id="GO:0004222">
    <property type="term" value="F:metalloendopeptidase activity"/>
    <property type="evidence" value="ECO:0007669"/>
    <property type="project" value="InterPro"/>
</dbReference>